<sequence>MAEQKYAGEPFSAGVAPEAGGEINVQVSGWGWWNVWIRVESYVDGFESTVMDPPDALRLARYLVRAAVVCAWKRRAELRHIRKMERKARRAAS</sequence>
<accession>A0A1H9TFV6</accession>
<dbReference type="RefSeq" id="WP_089957437.1">
    <property type="nucleotide sequence ID" value="NZ_FOFR01000018.1"/>
</dbReference>
<name>A0A1H9TFV6_9PSEU</name>
<organism evidence="1 2">
    <name type="scientific">Lentzea xinjiangensis</name>
    <dbReference type="NCBI Taxonomy" id="402600"/>
    <lineage>
        <taxon>Bacteria</taxon>
        <taxon>Bacillati</taxon>
        <taxon>Actinomycetota</taxon>
        <taxon>Actinomycetes</taxon>
        <taxon>Pseudonocardiales</taxon>
        <taxon>Pseudonocardiaceae</taxon>
        <taxon>Lentzea</taxon>
    </lineage>
</organism>
<dbReference type="Proteomes" id="UP000199352">
    <property type="component" value="Unassembled WGS sequence"/>
</dbReference>
<dbReference type="EMBL" id="FOFR01000018">
    <property type="protein sequence ID" value="SER95927.1"/>
    <property type="molecule type" value="Genomic_DNA"/>
</dbReference>
<dbReference type="STRING" id="402600.SAMN05216188_11890"/>
<evidence type="ECO:0000313" key="2">
    <source>
        <dbReference type="Proteomes" id="UP000199352"/>
    </source>
</evidence>
<proteinExistence type="predicted"/>
<evidence type="ECO:0000313" key="1">
    <source>
        <dbReference type="EMBL" id="SER95927.1"/>
    </source>
</evidence>
<keyword evidence="2" id="KW-1185">Reference proteome</keyword>
<reference evidence="2" key="1">
    <citation type="submission" date="2016-10" db="EMBL/GenBank/DDBJ databases">
        <authorList>
            <person name="Varghese N."/>
            <person name="Submissions S."/>
        </authorList>
    </citation>
    <scope>NUCLEOTIDE SEQUENCE [LARGE SCALE GENOMIC DNA]</scope>
    <source>
        <strain evidence="2">CGMCC 4.3525</strain>
    </source>
</reference>
<dbReference type="AlphaFoldDB" id="A0A1H9TFV6"/>
<protein>
    <submittedName>
        <fullName evidence="1">Uncharacterized protein</fullName>
    </submittedName>
</protein>
<gene>
    <name evidence="1" type="ORF">SAMN05216188_11890</name>
</gene>